<protein>
    <recommendedName>
        <fullName evidence="3">Immunity protein 50</fullName>
    </recommendedName>
</protein>
<dbReference type="RefSeq" id="WP_107895133.1">
    <property type="nucleotide sequence ID" value="NZ_PYWM01000008.1"/>
</dbReference>
<organism evidence="1 2">
    <name type="scientific">Lysinibacillus mangiferihumi</name>
    <dbReference type="NCBI Taxonomy" id="1130819"/>
    <lineage>
        <taxon>Bacteria</taxon>
        <taxon>Bacillati</taxon>
        <taxon>Bacillota</taxon>
        <taxon>Bacilli</taxon>
        <taxon>Bacillales</taxon>
        <taxon>Bacillaceae</taxon>
        <taxon>Lysinibacillus</taxon>
    </lineage>
</organism>
<dbReference type="EMBL" id="SZPU01000081">
    <property type="protein sequence ID" value="TKI61921.1"/>
    <property type="molecule type" value="Genomic_DNA"/>
</dbReference>
<sequence length="130" mass="14912">MINSSRIMNPQAITGIFGSMPMFNDSELLNVQIKRDGPTLFIQLSTKEIVKNKPKRWSEWDIVYVEMSFLGVRELEINSFGTINEIEQFEIEDIGEEGSIKIQCSNSMSINCLFDWARFEQINPSLIGTQ</sequence>
<evidence type="ECO:0000313" key="2">
    <source>
        <dbReference type="Proteomes" id="UP000308744"/>
    </source>
</evidence>
<dbReference type="Proteomes" id="UP000308744">
    <property type="component" value="Unassembled WGS sequence"/>
</dbReference>
<evidence type="ECO:0000313" key="1">
    <source>
        <dbReference type="EMBL" id="TKI61921.1"/>
    </source>
</evidence>
<name>A0A4U2YPY7_9BACI</name>
<dbReference type="AlphaFoldDB" id="A0A4U2YPY7"/>
<comment type="caution">
    <text evidence="1">The sequence shown here is derived from an EMBL/GenBank/DDBJ whole genome shotgun (WGS) entry which is preliminary data.</text>
</comment>
<dbReference type="Pfam" id="PF15594">
    <property type="entry name" value="Imm50"/>
    <property type="match status" value="1"/>
</dbReference>
<gene>
    <name evidence="1" type="ORF">FC756_19445</name>
</gene>
<keyword evidence="2" id="KW-1185">Reference proteome</keyword>
<accession>A0A4U2YPY7</accession>
<evidence type="ECO:0008006" key="3">
    <source>
        <dbReference type="Google" id="ProtNLM"/>
    </source>
</evidence>
<dbReference type="InterPro" id="IPR028957">
    <property type="entry name" value="Imm50"/>
</dbReference>
<proteinExistence type="predicted"/>
<reference evidence="1 2" key="1">
    <citation type="submission" date="2019-04" db="EMBL/GenBank/DDBJ databases">
        <title>Lysinibacillus genome sequencing.</title>
        <authorList>
            <person name="Dunlap C."/>
        </authorList>
    </citation>
    <scope>NUCLEOTIDE SEQUENCE [LARGE SCALE GENOMIC DNA]</scope>
    <source>
        <strain evidence="1 2">CCTCC AB 2010389</strain>
    </source>
</reference>